<dbReference type="Proteomes" id="UP001054837">
    <property type="component" value="Unassembled WGS sequence"/>
</dbReference>
<accession>A0AAV4T2X4</accession>
<evidence type="ECO:0000313" key="2">
    <source>
        <dbReference type="EMBL" id="GIY40993.1"/>
    </source>
</evidence>
<comment type="caution">
    <text evidence="2">The sequence shown here is derived from an EMBL/GenBank/DDBJ whole genome shotgun (WGS) entry which is preliminary data.</text>
</comment>
<gene>
    <name evidence="2" type="ORF">CDAR_168551</name>
</gene>
<dbReference type="AlphaFoldDB" id="A0AAV4T2X4"/>
<feature type="region of interest" description="Disordered" evidence="1">
    <location>
        <begin position="1"/>
        <end position="23"/>
    </location>
</feature>
<feature type="compositionally biased region" description="Basic and acidic residues" evidence="1">
    <location>
        <begin position="1"/>
        <end position="12"/>
    </location>
</feature>
<proteinExistence type="predicted"/>
<dbReference type="EMBL" id="BPLQ01009022">
    <property type="protein sequence ID" value="GIY40993.1"/>
    <property type="molecule type" value="Genomic_DNA"/>
</dbReference>
<sequence>MEITLAKEEQIKEKKKSTKNKKKPARVIEARSLFKARQVRDSLMLMFVGIMNTLGEIINSFIIDSATCVNNGCEQGGTLLATNHVSSFHATLNLYKLPEFFSRGLGMMMIFLGSRRKVFLTGGLLQLVWMAFVHRPM</sequence>
<reference evidence="2 3" key="1">
    <citation type="submission" date="2021-06" db="EMBL/GenBank/DDBJ databases">
        <title>Caerostris darwini draft genome.</title>
        <authorList>
            <person name="Kono N."/>
            <person name="Arakawa K."/>
        </authorList>
    </citation>
    <scope>NUCLEOTIDE SEQUENCE [LARGE SCALE GENOMIC DNA]</scope>
</reference>
<evidence type="ECO:0000313" key="3">
    <source>
        <dbReference type="Proteomes" id="UP001054837"/>
    </source>
</evidence>
<evidence type="ECO:0000256" key="1">
    <source>
        <dbReference type="SAM" id="MobiDB-lite"/>
    </source>
</evidence>
<organism evidence="2 3">
    <name type="scientific">Caerostris darwini</name>
    <dbReference type="NCBI Taxonomy" id="1538125"/>
    <lineage>
        <taxon>Eukaryota</taxon>
        <taxon>Metazoa</taxon>
        <taxon>Ecdysozoa</taxon>
        <taxon>Arthropoda</taxon>
        <taxon>Chelicerata</taxon>
        <taxon>Arachnida</taxon>
        <taxon>Araneae</taxon>
        <taxon>Araneomorphae</taxon>
        <taxon>Entelegynae</taxon>
        <taxon>Araneoidea</taxon>
        <taxon>Araneidae</taxon>
        <taxon>Caerostris</taxon>
    </lineage>
</organism>
<protein>
    <submittedName>
        <fullName evidence="2">Uncharacterized protein</fullName>
    </submittedName>
</protein>
<name>A0AAV4T2X4_9ARAC</name>
<feature type="compositionally biased region" description="Basic residues" evidence="1">
    <location>
        <begin position="13"/>
        <end position="23"/>
    </location>
</feature>
<keyword evidence="3" id="KW-1185">Reference proteome</keyword>